<reference evidence="2 3" key="1">
    <citation type="submission" date="2016-10" db="EMBL/GenBank/DDBJ databases">
        <authorList>
            <person name="de Groot N.N."/>
        </authorList>
    </citation>
    <scope>NUCLEOTIDE SEQUENCE [LARGE SCALE GENOMIC DNA]</scope>
    <source>
        <strain evidence="2 3">CGMCC 1.10959</strain>
    </source>
</reference>
<evidence type="ECO:0008006" key="4">
    <source>
        <dbReference type="Google" id="ProtNLM"/>
    </source>
</evidence>
<dbReference type="EMBL" id="FPAW01000031">
    <property type="protein sequence ID" value="SFU13296.1"/>
    <property type="molecule type" value="Genomic_DNA"/>
</dbReference>
<dbReference type="Proteomes" id="UP000182466">
    <property type="component" value="Unassembled WGS sequence"/>
</dbReference>
<dbReference type="RefSeq" id="WP_027261161.1">
    <property type="nucleotide sequence ID" value="NZ_FPAW01000031.1"/>
</dbReference>
<dbReference type="Pfam" id="PF11011">
    <property type="entry name" value="DUF2849"/>
    <property type="match status" value="1"/>
</dbReference>
<accession>A0A1I7DNV6</accession>
<evidence type="ECO:0000313" key="3">
    <source>
        <dbReference type="Proteomes" id="UP000182466"/>
    </source>
</evidence>
<name>A0A1I7DNV6_9RHOB</name>
<dbReference type="InterPro" id="IPR021270">
    <property type="entry name" value="DUF2849"/>
</dbReference>
<evidence type="ECO:0000256" key="1">
    <source>
        <dbReference type="SAM" id="MobiDB-lite"/>
    </source>
</evidence>
<gene>
    <name evidence="2" type="ORF">SAMN05216236_13140</name>
</gene>
<sequence>MPRKFDPKVVTASDLLIGDVIYLAANDSWTRNLAQAEVITDEAHGQLRLLEAEQQVDRVVGAYLADVQPTRDGPQPTHFREEFRRTGPSNYFHGKQETLAQPKG</sequence>
<dbReference type="AlphaFoldDB" id="A0A1I7DNV6"/>
<dbReference type="OrthoDB" id="5738806at2"/>
<organism evidence="2 3">
    <name type="scientific">Sedimentitalea nanhaiensis</name>
    <dbReference type="NCBI Taxonomy" id="999627"/>
    <lineage>
        <taxon>Bacteria</taxon>
        <taxon>Pseudomonadati</taxon>
        <taxon>Pseudomonadota</taxon>
        <taxon>Alphaproteobacteria</taxon>
        <taxon>Rhodobacterales</taxon>
        <taxon>Paracoccaceae</taxon>
        <taxon>Sedimentitalea</taxon>
    </lineage>
</organism>
<proteinExistence type="predicted"/>
<evidence type="ECO:0000313" key="2">
    <source>
        <dbReference type="EMBL" id="SFU13296.1"/>
    </source>
</evidence>
<dbReference type="STRING" id="999627.SAMN05216236_13140"/>
<protein>
    <recommendedName>
        <fullName evidence="4">Sulfite reductase (NADPH) hemoprotein beta-component</fullName>
    </recommendedName>
</protein>
<dbReference type="eggNOG" id="ENOG5032RRF">
    <property type="taxonomic scope" value="Bacteria"/>
</dbReference>
<keyword evidence="3" id="KW-1185">Reference proteome</keyword>
<feature type="region of interest" description="Disordered" evidence="1">
    <location>
        <begin position="68"/>
        <end position="104"/>
    </location>
</feature>